<evidence type="ECO:0000313" key="1">
    <source>
        <dbReference type="EMBL" id="KAG1792003.1"/>
    </source>
</evidence>
<proteinExistence type="predicted"/>
<sequence>MGKDNRGDFTFAKFSDLKFPVTSLSQKLEGPILHPSVSELLGNPELRIHGAQS</sequence>
<dbReference type="RefSeq" id="XP_041158702.1">
    <property type="nucleotide sequence ID" value="XM_041296624.1"/>
</dbReference>
<keyword evidence="2" id="KW-1185">Reference proteome</keyword>
<dbReference type="GeneID" id="64590388"/>
<evidence type="ECO:0000313" key="2">
    <source>
        <dbReference type="Proteomes" id="UP000719766"/>
    </source>
</evidence>
<dbReference type="AlphaFoldDB" id="A0A9P7ALT8"/>
<comment type="caution">
    <text evidence="1">The sequence shown here is derived from an EMBL/GenBank/DDBJ whole genome shotgun (WGS) entry which is preliminary data.</text>
</comment>
<dbReference type="OrthoDB" id="2683649at2759"/>
<name>A0A9P7ALT8_9AGAM</name>
<accession>A0A9P7ALT8</accession>
<reference evidence="1" key="1">
    <citation type="journal article" date="2020" name="New Phytol.">
        <title>Comparative genomics reveals dynamic genome evolution in host specialist ectomycorrhizal fungi.</title>
        <authorList>
            <person name="Lofgren L.A."/>
            <person name="Nguyen N.H."/>
            <person name="Vilgalys R."/>
            <person name="Ruytinx J."/>
            <person name="Liao H.L."/>
            <person name="Branco S."/>
            <person name="Kuo A."/>
            <person name="LaButti K."/>
            <person name="Lipzen A."/>
            <person name="Andreopoulos W."/>
            <person name="Pangilinan J."/>
            <person name="Riley R."/>
            <person name="Hundley H."/>
            <person name="Na H."/>
            <person name="Barry K."/>
            <person name="Grigoriev I.V."/>
            <person name="Stajich J.E."/>
            <person name="Kennedy P.G."/>
        </authorList>
    </citation>
    <scope>NUCLEOTIDE SEQUENCE</scope>
    <source>
        <strain evidence="1">S12</strain>
    </source>
</reference>
<protein>
    <submittedName>
        <fullName evidence="1">Uncharacterized protein</fullName>
    </submittedName>
</protein>
<dbReference type="Proteomes" id="UP000719766">
    <property type="component" value="Unassembled WGS sequence"/>
</dbReference>
<feature type="non-terminal residue" evidence="1">
    <location>
        <position position="53"/>
    </location>
</feature>
<organism evidence="1 2">
    <name type="scientific">Suillus plorans</name>
    <dbReference type="NCBI Taxonomy" id="116603"/>
    <lineage>
        <taxon>Eukaryota</taxon>
        <taxon>Fungi</taxon>
        <taxon>Dikarya</taxon>
        <taxon>Basidiomycota</taxon>
        <taxon>Agaricomycotina</taxon>
        <taxon>Agaricomycetes</taxon>
        <taxon>Agaricomycetidae</taxon>
        <taxon>Boletales</taxon>
        <taxon>Suillineae</taxon>
        <taxon>Suillaceae</taxon>
        <taxon>Suillus</taxon>
    </lineage>
</organism>
<gene>
    <name evidence="1" type="ORF">HD556DRAFT_1213676</name>
</gene>
<dbReference type="EMBL" id="JABBWE010000039">
    <property type="protein sequence ID" value="KAG1792003.1"/>
    <property type="molecule type" value="Genomic_DNA"/>
</dbReference>